<evidence type="ECO:0008006" key="5">
    <source>
        <dbReference type="Google" id="ProtNLM"/>
    </source>
</evidence>
<dbReference type="RefSeq" id="WP_005853894.1">
    <property type="nucleotide sequence ID" value="NZ_BQOC01000001.1"/>
</dbReference>
<dbReference type="InterPro" id="IPR045738">
    <property type="entry name" value="DUF6088"/>
</dbReference>
<evidence type="ECO:0000313" key="3">
    <source>
        <dbReference type="Proteomes" id="UP000095591"/>
    </source>
</evidence>
<protein>
    <recommendedName>
        <fullName evidence="5">Type IV toxin-antitoxin system AbiEi family antitoxin domain-containing protein</fullName>
    </recommendedName>
</protein>
<proteinExistence type="predicted"/>
<name>A0A173U3F6_PARDI</name>
<evidence type="ECO:0000313" key="2">
    <source>
        <dbReference type="EMBL" id="MSB74683.1"/>
    </source>
</evidence>
<dbReference type="AlphaFoldDB" id="A0A173U3F6"/>
<accession>A0A173U3F6</accession>
<reference evidence="2 4" key="2">
    <citation type="journal article" date="2019" name="Nat. Med.">
        <title>A library of human gut bacterial isolates paired with longitudinal multiomics data enables mechanistic microbiome research.</title>
        <authorList>
            <person name="Poyet M."/>
            <person name="Groussin M."/>
            <person name="Gibbons S.M."/>
            <person name="Avila-Pacheco J."/>
            <person name="Jiang X."/>
            <person name="Kearney S.M."/>
            <person name="Perrotta A.R."/>
            <person name="Berdy B."/>
            <person name="Zhao S."/>
            <person name="Lieberman T.D."/>
            <person name="Swanson P.K."/>
            <person name="Smith M."/>
            <person name="Roesemann S."/>
            <person name="Alexander J.E."/>
            <person name="Rich S.A."/>
            <person name="Livny J."/>
            <person name="Vlamakis H."/>
            <person name="Clish C."/>
            <person name="Bullock K."/>
            <person name="Deik A."/>
            <person name="Scott J."/>
            <person name="Pierce K.A."/>
            <person name="Xavier R.J."/>
            <person name="Alm E.J."/>
        </authorList>
    </citation>
    <scope>NUCLEOTIDE SEQUENCE [LARGE SCALE GENOMIC DNA]</scope>
    <source>
        <strain evidence="2 4">BIOML-A20</strain>
    </source>
</reference>
<dbReference type="EMBL" id="WKMO01000015">
    <property type="protein sequence ID" value="MSB74683.1"/>
    <property type="molecule type" value="Genomic_DNA"/>
</dbReference>
<dbReference type="Proteomes" id="UP000441609">
    <property type="component" value="Unassembled WGS sequence"/>
</dbReference>
<dbReference type="OrthoDB" id="9798200at2"/>
<gene>
    <name evidence="1" type="ORF">ERS852429_01896</name>
    <name evidence="2" type="ORF">GKD70_15585</name>
</gene>
<dbReference type="Pfam" id="PF19570">
    <property type="entry name" value="DUF6088"/>
    <property type="match status" value="1"/>
</dbReference>
<evidence type="ECO:0000313" key="4">
    <source>
        <dbReference type="Proteomes" id="UP000441609"/>
    </source>
</evidence>
<dbReference type="Proteomes" id="UP000095591">
    <property type="component" value="Unassembled WGS sequence"/>
</dbReference>
<reference evidence="1 3" key="1">
    <citation type="submission" date="2015-09" db="EMBL/GenBank/DDBJ databases">
        <authorList>
            <consortium name="Pathogen Informatics"/>
        </authorList>
    </citation>
    <scope>NUCLEOTIDE SEQUENCE [LARGE SCALE GENOMIC DNA]</scope>
    <source>
        <strain evidence="1 3">2789STDY5608872</strain>
    </source>
</reference>
<evidence type="ECO:0000313" key="1">
    <source>
        <dbReference type="EMBL" id="CUN09461.1"/>
    </source>
</evidence>
<dbReference type="EMBL" id="CYXP01000004">
    <property type="protein sequence ID" value="CUN09461.1"/>
    <property type="molecule type" value="Genomic_DNA"/>
</dbReference>
<organism evidence="1 3">
    <name type="scientific">Parabacteroides distasonis</name>
    <dbReference type="NCBI Taxonomy" id="823"/>
    <lineage>
        <taxon>Bacteria</taxon>
        <taxon>Pseudomonadati</taxon>
        <taxon>Bacteroidota</taxon>
        <taxon>Bacteroidia</taxon>
        <taxon>Bacteroidales</taxon>
        <taxon>Tannerellaceae</taxon>
        <taxon>Parabacteroides</taxon>
    </lineage>
</organism>
<sequence>MTNEYSLDSTTLKQRIIAMPEDRILFRSDYPEYHTEFVGSILSELTAEGILVKIAQGIYAKPRKSRFGVVLPSVDKIVQAIATRDNAEVLPSGMTALNVLGLSTQVPMNYTYLTTGSERTIKLSNRNVILKRGVPKNFCYSTRLISLLVQALRTLKKENVRQGELQTIRQLISKEPDKAALMGDVDMMPAWMKRIVKPMLNV</sequence>